<dbReference type="HOGENOM" id="CLU_891463_0_0_1"/>
<dbReference type="AlphaFoldDB" id="A0A0D2DVC4"/>
<proteinExistence type="predicted"/>
<feature type="compositionally biased region" description="Basic and acidic residues" evidence="1">
    <location>
        <begin position="226"/>
        <end position="241"/>
    </location>
</feature>
<keyword evidence="3" id="KW-1185">Reference proteome</keyword>
<dbReference type="VEuPathDB" id="FungiDB:PV06_02169"/>
<organism evidence="2 3">
    <name type="scientific">Exophiala oligosperma</name>
    <dbReference type="NCBI Taxonomy" id="215243"/>
    <lineage>
        <taxon>Eukaryota</taxon>
        <taxon>Fungi</taxon>
        <taxon>Dikarya</taxon>
        <taxon>Ascomycota</taxon>
        <taxon>Pezizomycotina</taxon>
        <taxon>Eurotiomycetes</taxon>
        <taxon>Chaetothyriomycetidae</taxon>
        <taxon>Chaetothyriales</taxon>
        <taxon>Herpotrichiellaceae</taxon>
        <taxon>Exophiala</taxon>
    </lineage>
</organism>
<name>A0A0D2DVC4_9EURO</name>
<dbReference type="OrthoDB" id="4157279at2759"/>
<dbReference type="GeneID" id="27354243"/>
<protein>
    <submittedName>
        <fullName evidence="2">Uncharacterized protein</fullName>
    </submittedName>
</protein>
<reference evidence="2 3" key="1">
    <citation type="submission" date="2015-01" db="EMBL/GenBank/DDBJ databases">
        <title>The Genome Sequence of Exophiala oligosperma CBS72588.</title>
        <authorList>
            <consortium name="The Broad Institute Genomics Platform"/>
            <person name="Cuomo C."/>
            <person name="de Hoog S."/>
            <person name="Gorbushina A."/>
            <person name="Stielow B."/>
            <person name="Teixiera M."/>
            <person name="Abouelleil A."/>
            <person name="Chapman S.B."/>
            <person name="Priest M."/>
            <person name="Young S.K."/>
            <person name="Wortman J."/>
            <person name="Nusbaum C."/>
            <person name="Birren B."/>
        </authorList>
    </citation>
    <scope>NUCLEOTIDE SEQUENCE [LARGE SCALE GENOMIC DNA]</scope>
    <source>
        <strain evidence="2 3">CBS 72588</strain>
    </source>
</reference>
<sequence length="380" mass="42498">MVTEAETHPERKDKIQEKDAGVRGRAASSPRVKRMASIPEEPIEMLPRPRVEVEVQEIVIESEFELEPKDDPPCMDGCELQVQEHSEHVLEYVNKIREAIMLQGLRVQREEETWKEIVECEVTKPDVHEKTEKTQTKKKRESVLAAVSVKTKDALAGLKAGRRSIFGAVESKTRHVFSGLKVSGENVPLEMSSSRPRSSKIKSVGKKISRALSARRGGGIISTRDSTSRTEAEMEKTRTDDVVIITPPSQASGSEKDCEKTTDHIEFESEIENDSSSDTSTDDGDEDTALLPQLAEHSSSVLALSTSRSKQTRKRRYRSPTPYGYRKSIDGHRRRHVPVRMSTTRIRKGFGVARGVVGDAKMAAKNVLSLRRKIGGWSRL</sequence>
<feature type="compositionally biased region" description="Basic and acidic residues" evidence="1">
    <location>
        <begin position="254"/>
        <end position="267"/>
    </location>
</feature>
<dbReference type="Proteomes" id="UP000053342">
    <property type="component" value="Unassembled WGS sequence"/>
</dbReference>
<dbReference type="EMBL" id="KN847333">
    <property type="protein sequence ID" value="KIW46500.1"/>
    <property type="molecule type" value="Genomic_DNA"/>
</dbReference>
<feature type="region of interest" description="Disordered" evidence="1">
    <location>
        <begin position="214"/>
        <end position="326"/>
    </location>
</feature>
<feature type="region of interest" description="Disordered" evidence="1">
    <location>
        <begin position="1"/>
        <end position="40"/>
    </location>
</feature>
<feature type="compositionally biased region" description="Basic and acidic residues" evidence="1">
    <location>
        <begin position="1"/>
        <end position="22"/>
    </location>
</feature>
<evidence type="ECO:0000256" key="1">
    <source>
        <dbReference type="SAM" id="MobiDB-lite"/>
    </source>
</evidence>
<accession>A0A0D2DVC4</accession>
<feature type="compositionally biased region" description="Acidic residues" evidence="1">
    <location>
        <begin position="268"/>
        <end position="288"/>
    </location>
</feature>
<gene>
    <name evidence="2" type="ORF">PV06_02169</name>
</gene>
<feature type="compositionally biased region" description="Low complexity" evidence="1">
    <location>
        <begin position="298"/>
        <end position="309"/>
    </location>
</feature>
<evidence type="ECO:0000313" key="3">
    <source>
        <dbReference type="Proteomes" id="UP000053342"/>
    </source>
</evidence>
<evidence type="ECO:0000313" key="2">
    <source>
        <dbReference type="EMBL" id="KIW46500.1"/>
    </source>
</evidence>
<dbReference type="RefSeq" id="XP_016266716.1">
    <property type="nucleotide sequence ID" value="XM_016402819.1"/>
</dbReference>